<protein>
    <submittedName>
        <fullName evidence="1">Uncharacterized protein</fullName>
    </submittedName>
</protein>
<accession>A0A3M7SIC3</accession>
<evidence type="ECO:0000313" key="1">
    <source>
        <dbReference type="EMBL" id="RNA35340.1"/>
    </source>
</evidence>
<gene>
    <name evidence="1" type="ORF">BpHYR1_000311</name>
</gene>
<name>A0A3M7SIC3_BRAPC</name>
<reference evidence="1 2" key="1">
    <citation type="journal article" date="2018" name="Sci. Rep.">
        <title>Genomic signatures of local adaptation to the degree of environmental predictability in rotifers.</title>
        <authorList>
            <person name="Franch-Gras L."/>
            <person name="Hahn C."/>
            <person name="Garcia-Roger E.M."/>
            <person name="Carmona M.J."/>
            <person name="Serra M."/>
            <person name="Gomez A."/>
        </authorList>
    </citation>
    <scope>NUCLEOTIDE SEQUENCE [LARGE SCALE GENOMIC DNA]</scope>
    <source>
        <strain evidence="1">HYR1</strain>
    </source>
</reference>
<dbReference type="EMBL" id="REGN01001337">
    <property type="protein sequence ID" value="RNA35340.1"/>
    <property type="molecule type" value="Genomic_DNA"/>
</dbReference>
<sequence>NYIIKYSFSISSLKMVNFNYQIFADLILEKKFTHFNENLESKIIIMLISNYVKTKNLPLHQTCAFNLIQSWSKAKL</sequence>
<evidence type="ECO:0000313" key="2">
    <source>
        <dbReference type="Proteomes" id="UP000276133"/>
    </source>
</evidence>
<organism evidence="1 2">
    <name type="scientific">Brachionus plicatilis</name>
    <name type="common">Marine rotifer</name>
    <name type="synonym">Brachionus muelleri</name>
    <dbReference type="NCBI Taxonomy" id="10195"/>
    <lineage>
        <taxon>Eukaryota</taxon>
        <taxon>Metazoa</taxon>
        <taxon>Spiralia</taxon>
        <taxon>Gnathifera</taxon>
        <taxon>Rotifera</taxon>
        <taxon>Eurotatoria</taxon>
        <taxon>Monogononta</taxon>
        <taxon>Pseudotrocha</taxon>
        <taxon>Ploima</taxon>
        <taxon>Brachionidae</taxon>
        <taxon>Brachionus</taxon>
    </lineage>
</organism>
<feature type="non-terminal residue" evidence="1">
    <location>
        <position position="1"/>
    </location>
</feature>
<proteinExistence type="predicted"/>
<dbReference type="Proteomes" id="UP000276133">
    <property type="component" value="Unassembled WGS sequence"/>
</dbReference>
<dbReference type="AlphaFoldDB" id="A0A3M7SIC3"/>
<comment type="caution">
    <text evidence="1">The sequence shown here is derived from an EMBL/GenBank/DDBJ whole genome shotgun (WGS) entry which is preliminary data.</text>
</comment>
<keyword evidence="2" id="KW-1185">Reference proteome</keyword>